<name>A0A9W4MGZ7_9ACTN</name>
<proteinExistence type="predicted"/>
<evidence type="ECO:0000313" key="1">
    <source>
        <dbReference type="EMBL" id="CAG7641945.1"/>
    </source>
</evidence>
<dbReference type="EMBL" id="CAJVAX010000017">
    <property type="protein sequence ID" value="CAG7641945.1"/>
    <property type="molecule type" value="Genomic_DNA"/>
</dbReference>
<dbReference type="Proteomes" id="UP001153328">
    <property type="component" value="Unassembled WGS sequence"/>
</dbReference>
<evidence type="ECO:0000313" key="2">
    <source>
        <dbReference type="Proteomes" id="UP001153328"/>
    </source>
</evidence>
<keyword evidence="2" id="KW-1185">Reference proteome</keyword>
<reference evidence="1" key="1">
    <citation type="submission" date="2021-06" db="EMBL/GenBank/DDBJ databases">
        <authorList>
            <person name="Arsene-Ploetze F."/>
        </authorList>
    </citation>
    <scope>NUCLEOTIDE SEQUENCE</scope>
    <source>
        <strain evidence="1">SBRY1</strain>
    </source>
</reference>
<organism evidence="1 2">
    <name type="scientific">Actinacidiphila bryophytorum</name>
    <dbReference type="NCBI Taxonomy" id="1436133"/>
    <lineage>
        <taxon>Bacteria</taxon>
        <taxon>Bacillati</taxon>
        <taxon>Actinomycetota</taxon>
        <taxon>Actinomycetes</taxon>
        <taxon>Kitasatosporales</taxon>
        <taxon>Streptomycetaceae</taxon>
        <taxon>Actinacidiphila</taxon>
    </lineage>
</organism>
<accession>A0A9W4MGZ7</accession>
<gene>
    <name evidence="1" type="ORF">SBRY_30590</name>
</gene>
<comment type="caution">
    <text evidence="1">The sequence shown here is derived from an EMBL/GenBank/DDBJ whole genome shotgun (WGS) entry which is preliminary data.</text>
</comment>
<protein>
    <submittedName>
        <fullName evidence="1">Uncharacterized protein</fullName>
    </submittedName>
</protein>
<sequence length="168" mass="18801">MVSRLLIACMLRRRASDDAHDPSGGVQRADSMSLCLRFLAALRLGNPRCRTNLSTRFNNHPVSAVQLRLRQPGVLRPRRCDLERHKLTCPGHRPAKRLGHGLVRQIIAENNDPFFPQLRPCSTSVAFPYPCHVIVLLSHCADHTPADAATVYESEQLIYALLAFVSAR</sequence>
<dbReference type="AlphaFoldDB" id="A0A9W4MGZ7"/>